<feature type="domain" description="Peptidase C39-like" evidence="1">
    <location>
        <begin position="13"/>
        <end position="154"/>
    </location>
</feature>
<dbReference type="InterPro" id="IPR039564">
    <property type="entry name" value="Peptidase_C39-like"/>
</dbReference>
<dbReference type="Proteomes" id="UP000019150">
    <property type="component" value="Chromosome"/>
</dbReference>
<accession>W5TPN2</accession>
<dbReference type="EMBL" id="CP006850">
    <property type="protein sequence ID" value="AHH20863.1"/>
    <property type="molecule type" value="Genomic_DNA"/>
</dbReference>
<dbReference type="eggNOG" id="COG3179">
    <property type="taxonomic scope" value="Bacteria"/>
</dbReference>
<keyword evidence="3" id="KW-1185">Reference proteome</keyword>
<dbReference type="Pfam" id="PF13529">
    <property type="entry name" value="Peptidase_C39_2"/>
    <property type="match status" value="1"/>
</dbReference>
<dbReference type="OrthoDB" id="1655016at2"/>
<protein>
    <submittedName>
        <fullName evidence="2">Putative bacteriophage protein</fullName>
    </submittedName>
</protein>
<dbReference type="RefSeq" id="WP_025352202.1">
    <property type="nucleotide sequence ID" value="NZ_CP006850.1"/>
</dbReference>
<dbReference type="AlphaFoldDB" id="W5TPN2"/>
<dbReference type="KEGG" id="nno:NONO_c60870"/>
<evidence type="ECO:0000313" key="2">
    <source>
        <dbReference type="EMBL" id="AHH20863.1"/>
    </source>
</evidence>
<name>W5TPN2_9NOCA</name>
<organism evidence="2 3">
    <name type="scientific">Nocardia nova SH22a</name>
    <dbReference type="NCBI Taxonomy" id="1415166"/>
    <lineage>
        <taxon>Bacteria</taxon>
        <taxon>Bacillati</taxon>
        <taxon>Actinomycetota</taxon>
        <taxon>Actinomycetes</taxon>
        <taxon>Mycobacteriales</taxon>
        <taxon>Nocardiaceae</taxon>
        <taxon>Nocardia</taxon>
    </lineage>
</organism>
<gene>
    <name evidence="2" type="ORF">NONO_c60870</name>
</gene>
<sequence length="197" mass="21505">MTEHLLPYDRSIVPQETGWWCGPASTQVVLSGRGIVAAEPDLARLIGTTYDGTSDINLIVPILNRYLGDGLYASRRMPADPPTGDQVTQLWRDITTSIDAGYGMVANIVAPPSNYPRGVKNSVSPAYSGGTVYHYIALMGYDDGPARAVWVADSGFRPFGYWISFDQLASLIPPKGYAAIQHSLWADILTQFIGPRR</sequence>
<evidence type="ECO:0000259" key="1">
    <source>
        <dbReference type="Pfam" id="PF13529"/>
    </source>
</evidence>
<reference evidence="2 3" key="1">
    <citation type="journal article" date="2014" name="Appl. Environ. Microbiol.">
        <title>Insights into the Microbial Degradation of Rubber and Gutta-Percha by Analysis of the Complete Genome of Nocardia nova SH22a.</title>
        <authorList>
            <person name="Luo Q."/>
            <person name="Hiessl S."/>
            <person name="Poehlein A."/>
            <person name="Daniel R."/>
            <person name="Steinbuchel A."/>
        </authorList>
    </citation>
    <scope>NUCLEOTIDE SEQUENCE [LARGE SCALE GENOMIC DNA]</scope>
    <source>
        <strain evidence="2">SH22a</strain>
    </source>
</reference>
<evidence type="ECO:0000313" key="3">
    <source>
        <dbReference type="Proteomes" id="UP000019150"/>
    </source>
</evidence>
<dbReference type="STRING" id="1415166.NONO_c60870"/>
<dbReference type="PATRIC" id="fig|1415166.3.peg.6263"/>
<proteinExistence type="predicted"/>
<dbReference type="HOGENOM" id="CLU_099864_2_0_11"/>